<gene>
    <name evidence="1" type="ORF">GA0070213_10131</name>
</gene>
<accession>A0A1C5GJ56</accession>
<name>A0A1C5GJ56_9ACTN</name>
<sequence>MGDFLKTTLARVPDGFGLPEPLRLLFAWVDEQGFVVKGHDGDLYGSLSDNGWVGTSIELRGYTAEQTLSYARSWFDESVPDAAARLWPFAQTGGEGSMAALWRDGRGQVRIVHLGSGSGSMMTCVLADDAVDFLRLLAIGYREICWNEEFSAPPEPWDADHEIVNAPYRDWLQRTFGATAPATGLEIVAEPAEMGDDDTTDPFCRWVDNKEV</sequence>
<dbReference type="STRING" id="745366.GA0070213_10131"/>
<evidence type="ECO:0008006" key="3">
    <source>
        <dbReference type="Google" id="ProtNLM"/>
    </source>
</evidence>
<organism evidence="1 2">
    <name type="scientific">Micromonospora humi</name>
    <dbReference type="NCBI Taxonomy" id="745366"/>
    <lineage>
        <taxon>Bacteria</taxon>
        <taxon>Bacillati</taxon>
        <taxon>Actinomycetota</taxon>
        <taxon>Actinomycetes</taxon>
        <taxon>Micromonosporales</taxon>
        <taxon>Micromonosporaceae</taxon>
        <taxon>Micromonospora</taxon>
    </lineage>
</organism>
<evidence type="ECO:0000313" key="2">
    <source>
        <dbReference type="Proteomes" id="UP000199360"/>
    </source>
</evidence>
<protein>
    <recommendedName>
        <fullName evidence="3">SMI1/KNR4 family protein</fullName>
    </recommendedName>
</protein>
<reference evidence="2" key="1">
    <citation type="submission" date="2016-06" db="EMBL/GenBank/DDBJ databases">
        <authorList>
            <person name="Varghese N."/>
            <person name="Submissions Spin"/>
        </authorList>
    </citation>
    <scope>NUCLEOTIDE SEQUENCE [LARGE SCALE GENOMIC DNA]</scope>
    <source>
        <strain evidence="2">DSM 45647</strain>
    </source>
</reference>
<evidence type="ECO:0000313" key="1">
    <source>
        <dbReference type="EMBL" id="SCG33828.1"/>
    </source>
</evidence>
<dbReference type="Proteomes" id="UP000199360">
    <property type="component" value="Unassembled WGS sequence"/>
</dbReference>
<keyword evidence="2" id="KW-1185">Reference proteome</keyword>
<dbReference type="AlphaFoldDB" id="A0A1C5GJ56"/>
<dbReference type="OrthoDB" id="9816539at2"/>
<proteinExistence type="predicted"/>
<dbReference type="EMBL" id="FMDM01000001">
    <property type="protein sequence ID" value="SCG33828.1"/>
    <property type="molecule type" value="Genomic_DNA"/>
</dbReference>